<gene>
    <name evidence="1" type="ORF">PEC302110_33810</name>
</gene>
<dbReference type="KEGG" id="parl:PEC302110_33810"/>
<organism evidence="1 2">
    <name type="scientific">Pectobacterium araliae</name>
    <dbReference type="NCBI Taxonomy" id="3073862"/>
    <lineage>
        <taxon>Bacteria</taxon>
        <taxon>Pseudomonadati</taxon>
        <taxon>Pseudomonadota</taxon>
        <taxon>Gammaproteobacteria</taxon>
        <taxon>Enterobacterales</taxon>
        <taxon>Pectobacteriaceae</taxon>
        <taxon>Pectobacterium</taxon>
    </lineage>
</organism>
<dbReference type="RefSeq" id="WP_205538213.1">
    <property type="nucleotide sequence ID" value="NZ_AP028908.1"/>
</dbReference>
<dbReference type="InterPro" id="IPR025317">
    <property type="entry name" value="DUF4222"/>
</dbReference>
<reference evidence="2" key="1">
    <citation type="journal article" date="2024" name="Int. J. Syst. Evol. Microbiol.">
        <title>Pectobacterium araliae sp. nov., a pathogen causing bacterial soft rot of Japanese angelica tree in Japan.</title>
        <authorList>
            <person name="Sawada H."/>
            <person name="Someya N."/>
            <person name="Morohoshi T."/>
            <person name="Ono M."/>
            <person name="Satou M."/>
        </authorList>
    </citation>
    <scope>NUCLEOTIDE SEQUENCE [LARGE SCALE GENOMIC DNA]</scope>
    <source>
        <strain evidence="2">MAFF 302110</strain>
    </source>
</reference>
<proteinExistence type="predicted"/>
<evidence type="ECO:0008006" key="3">
    <source>
        <dbReference type="Google" id="ProtNLM"/>
    </source>
</evidence>
<sequence length="64" mass="7401">MRQPQPNDRYQGKNGQCVTVRTNAFNRVTFVRDGYSAECVYPDNRFLAEFVFMEGAKHDQPSNV</sequence>
<dbReference type="Pfam" id="PF13973">
    <property type="entry name" value="DUF4222"/>
    <property type="match status" value="1"/>
</dbReference>
<dbReference type="EMBL" id="AP028908">
    <property type="protein sequence ID" value="BES86284.1"/>
    <property type="molecule type" value="Genomic_DNA"/>
</dbReference>
<keyword evidence="2" id="KW-1185">Reference proteome</keyword>
<accession>A0AAN0KNT9</accession>
<evidence type="ECO:0000313" key="2">
    <source>
        <dbReference type="Proteomes" id="UP001377830"/>
    </source>
</evidence>
<name>A0AAN0KNT9_9GAMM</name>
<protein>
    <recommendedName>
        <fullName evidence="3">DUF4222 domain-containing protein</fullName>
    </recommendedName>
</protein>
<dbReference type="AlphaFoldDB" id="A0AAN0KNT9"/>
<evidence type="ECO:0000313" key="1">
    <source>
        <dbReference type="EMBL" id="BES86284.1"/>
    </source>
</evidence>
<dbReference type="Proteomes" id="UP001377830">
    <property type="component" value="Chromosome"/>
</dbReference>